<dbReference type="Pfam" id="PF13565">
    <property type="entry name" value="HTH_32"/>
    <property type="match status" value="1"/>
</dbReference>
<dbReference type="OMA" id="RIMEFCE"/>
<accession>E1ZZC5</accession>
<organism evidence="4">
    <name type="scientific">Camponotus floridanus</name>
    <name type="common">Florida carpenter ant</name>
    <dbReference type="NCBI Taxonomy" id="104421"/>
    <lineage>
        <taxon>Eukaryota</taxon>
        <taxon>Metazoa</taxon>
        <taxon>Ecdysozoa</taxon>
        <taxon>Arthropoda</taxon>
        <taxon>Hexapoda</taxon>
        <taxon>Insecta</taxon>
        <taxon>Pterygota</taxon>
        <taxon>Neoptera</taxon>
        <taxon>Endopterygota</taxon>
        <taxon>Hymenoptera</taxon>
        <taxon>Apocrita</taxon>
        <taxon>Aculeata</taxon>
        <taxon>Formicoidea</taxon>
        <taxon>Formicidae</taxon>
        <taxon>Formicinae</taxon>
        <taxon>Camponotus</taxon>
    </lineage>
</organism>
<dbReference type="GO" id="GO:0005634">
    <property type="term" value="C:nucleus"/>
    <property type="evidence" value="ECO:0007669"/>
    <property type="project" value="UniProtKB-SubCell"/>
</dbReference>
<evidence type="ECO:0000313" key="4">
    <source>
        <dbReference type="Proteomes" id="UP000000311"/>
    </source>
</evidence>
<protein>
    <recommendedName>
        <fullName evidence="5">DUF4817 domain-containing protein</fullName>
    </recommendedName>
</protein>
<evidence type="ECO:0008006" key="5">
    <source>
        <dbReference type="Google" id="ProtNLM"/>
    </source>
</evidence>
<feature type="non-terminal residue" evidence="3">
    <location>
        <position position="1"/>
    </location>
</feature>
<dbReference type="InParanoid" id="E1ZZC5"/>
<proteinExistence type="predicted"/>
<dbReference type="AlphaFoldDB" id="E1ZZC5"/>
<reference evidence="3 4" key="1">
    <citation type="journal article" date="2010" name="Science">
        <title>Genomic comparison of the ants Camponotus floridanus and Harpegnathos saltator.</title>
        <authorList>
            <person name="Bonasio R."/>
            <person name="Zhang G."/>
            <person name="Ye C."/>
            <person name="Mutti N.S."/>
            <person name="Fang X."/>
            <person name="Qin N."/>
            <person name="Donahue G."/>
            <person name="Yang P."/>
            <person name="Li Q."/>
            <person name="Li C."/>
            <person name="Zhang P."/>
            <person name="Huang Z."/>
            <person name="Berger S.L."/>
            <person name="Reinberg D."/>
            <person name="Wang J."/>
            <person name="Liebig J."/>
        </authorList>
    </citation>
    <scope>NUCLEOTIDE SEQUENCE [LARGE SCALE GENOMIC DNA]</scope>
    <source>
        <strain evidence="4">C129</strain>
    </source>
</reference>
<dbReference type="OrthoDB" id="9986793at2759"/>
<dbReference type="SUPFAM" id="SSF46689">
    <property type="entry name" value="Homeodomain-like"/>
    <property type="match status" value="1"/>
</dbReference>
<name>E1ZZC5_CAMFO</name>
<feature type="non-terminal residue" evidence="3">
    <location>
        <position position="97"/>
    </location>
</feature>
<gene>
    <name evidence="3" type="ORF">EAG_14193</name>
</gene>
<dbReference type="PANTHER" id="PTHR47326">
    <property type="entry name" value="TRANSPOSABLE ELEMENT TC3 TRANSPOSASE-LIKE PROTEIN"/>
    <property type="match status" value="1"/>
</dbReference>
<dbReference type="EMBL" id="GL435325">
    <property type="protein sequence ID" value="EFN73459.1"/>
    <property type="molecule type" value="Genomic_DNA"/>
</dbReference>
<evidence type="ECO:0000256" key="1">
    <source>
        <dbReference type="ARBA" id="ARBA00004123"/>
    </source>
</evidence>
<evidence type="ECO:0000313" key="3">
    <source>
        <dbReference type="EMBL" id="EFN73459.1"/>
    </source>
</evidence>
<sequence length="97" mass="11296">LFNNTFSNRLLITKSTVQRTVTRFEQTGSVKDRPRAGRPKTASNDDKNIEVLQSFVENPHTSIRKTSQQCDISKSTIQRTLKKYNYHPFKIRLVQEL</sequence>
<keyword evidence="4" id="KW-1185">Reference proteome</keyword>
<evidence type="ECO:0000256" key="2">
    <source>
        <dbReference type="SAM" id="MobiDB-lite"/>
    </source>
</evidence>
<comment type="subcellular location">
    <subcellularLocation>
        <location evidence="1">Nucleus</location>
    </subcellularLocation>
</comment>
<dbReference type="InterPro" id="IPR009057">
    <property type="entry name" value="Homeodomain-like_sf"/>
</dbReference>
<feature type="region of interest" description="Disordered" evidence="2">
    <location>
        <begin position="23"/>
        <end position="46"/>
    </location>
</feature>
<dbReference type="PANTHER" id="PTHR47326:SF1">
    <property type="entry name" value="HTH PSQ-TYPE DOMAIN-CONTAINING PROTEIN"/>
    <property type="match status" value="1"/>
</dbReference>
<dbReference type="Proteomes" id="UP000000311">
    <property type="component" value="Unassembled WGS sequence"/>
</dbReference>